<keyword evidence="2" id="KW-1185">Reference proteome</keyword>
<comment type="caution">
    <text evidence="1">The sequence shown here is derived from an EMBL/GenBank/DDBJ whole genome shotgun (WGS) entry which is preliminary data.</text>
</comment>
<dbReference type="Proteomes" id="UP001147747">
    <property type="component" value="Unassembled WGS sequence"/>
</dbReference>
<protein>
    <submittedName>
        <fullName evidence="1">Uncharacterized protein</fullName>
    </submittedName>
</protein>
<evidence type="ECO:0000313" key="2">
    <source>
        <dbReference type="Proteomes" id="UP001147747"/>
    </source>
</evidence>
<organism evidence="1 2">
    <name type="scientific">Penicillium cosmopolitanum</name>
    <dbReference type="NCBI Taxonomy" id="1131564"/>
    <lineage>
        <taxon>Eukaryota</taxon>
        <taxon>Fungi</taxon>
        <taxon>Dikarya</taxon>
        <taxon>Ascomycota</taxon>
        <taxon>Pezizomycotina</taxon>
        <taxon>Eurotiomycetes</taxon>
        <taxon>Eurotiomycetidae</taxon>
        <taxon>Eurotiales</taxon>
        <taxon>Aspergillaceae</taxon>
        <taxon>Penicillium</taxon>
    </lineage>
</organism>
<evidence type="ECO:0000313" key="1">
    <source>
        <dbReference type="EMBL" id="KAJ5392234.1"/>
    </source>
</evidence>
<reference evidence="1" key="1">
    <citation type="submission" date="2022-12" db="EMBL/GenBank/DDBJ databases">
        <authorList>
            <person name="Petersen C."/>
        </authorList>
    </citation>
    <scope>NUCLEOTIDE SEQUENCE</scope>
    <source>
        <strain evidence="1">IBT 29677</strain>
    </source>
</reference>
<gene>
    <name evidence="1" type="ORF">N7509_007724</name>
</gene>
<sequence length="116" mass="12484">MALVVSSQSGSTRSADPTLALREAVTEFEAILTDDQMRLYRSNNKIPDTTDPIVFVAAIDSNNEKRAGKTGQAVAPRLTTLLEATQQFSSVVGIFVNSNPLIAVSVWSGRQLGCEQ</sequence>
<dbReference type="AlphaFoldDB" id="A0A9W9VZJ5"/>
<dbReference type="EMBL" id="JAPZBU010000008">
    <property type="protein sequence ID" value="KAJ5392234.1"/>
    <property type="molecule type" value="Genomic_DNA"/>
</dbReference>
<dbReference type="OrthoDB" id="7464126at2759"/>
<name>A0A9W9VZJ5_9EURO</name>
<reference evidence="1" key="2">
    <citation type="journal article" date="2023" name="IMA Fungus">
        <title>Comparative genomic study of the Penicillium genus elucidates a diverse pangenome and 15 lateral gene transfer events.</title>
        <authorList>
            <person name="Petersen C."/>
            <person name="Sorensen T."/>
            <person name="Nielsen M.R."/>
            <person name="Sondergaard T.E."/>
            <person name="Sorensen J.L."/>
            <person name="Fitzpatrick D.A."/>
            <person name="Frisvad J.C."/>
            <person name="Nielsen K.L."/>
        </authorList>
    </citation>
    <scope>NUCLEOTIDE SEQUENCE</scope>
    <source>
        <strain evidence="1">IBT 29677</strain>
    </source>
</reference>
<dbReference type="RefSeq" id="XP_056487912.1">
    <property type="nucleotide sequence ID" value="XM_056632361.1"/>
</dbReference>
<accession>A0A9W9VZJ5</accession>
<proteinExistence type="predicted"/>
<dbReference type="GeneID" id="81371341"/>